<evidence type="ECO:0008006" key="4">
    <source>
        <dbReference type="Google" id="ProtNLM"/>
    </source>
</evidence>
<gene>
    <name evidence="2" type="ORF">BC962_3275</name>
    <name evidence="1" type="ORF">BC962_3299</name>
</gene>
<reference evidence="2 3" key="1">
    <citation type="submission" date="2018-10" db="EMBL/GenBank/DDBJ databases">
        <title>Genomic Encyclopedia of Archaeal and Bacterial Type Strains, Phase II (KMG-II): from individual species to whole genera.</title>
        <authorList>
            <person name="Goeker M."/>
        </authorList>
    </citation>
    <scope>NUCLEOTIDE SEQUENCE [LARGE SCALE GENOMIC DNA]</scope>
    <source>
        <strain evidence="2 3">DSM 19839</strain>
    </source>
</reference>
<proteinExistence type="predicted"/>
<comment type="caution">
    <text evidence="2">The sequence shown here is derived from an EMBL/GenBank/DDBJ whole genome shotgun (WGS) entry which is preliminary data.</text>
</comment>
<sequence>GATGFSRIQFDKTHSFGVLKSNYSFGPLNGFGVLVFIYKKNGKWVIDEIVTTTIS</sequence>
<organism evidence="2 3">
    <name type="scientific">Gillisia mitskevichiae</name>
    <dbReference type="NCBI Taxonomy" id="270921"/>
    <lineage>
        <taxon>Bacteria</taxon>
        <taxon>Pseudomonadati</taxon>
        <taxon>Bacteroidota</taxon>
        <taxon>Flavobacteriia</taxon>
        <taxon>Flavobacteriales</taxon>
        <taxon>Flavobacteriaceae</taxon>
        <taxon>Gillisia</taxon>
    </lineage>
</organism>
<name>A0A495NX97_9FLAO</name>
<evidence type="ECO:0000313" key="1">
    <source>
        <dbReference type="EMBL" id="RKS42485.1"/>
    </source>
</evidence>
<accession>A0A495NX97</accession>
<dbReference type="EMBL" id="RBLG01000012">
    <property type="protein sequence ID" value="RKS42485.1"/>
    <property type="molecule type" value="Genomic_DNA"/>
</dbReference>
<evidence type="ECO:0000313" key="2">
    <source>
        <dbReference type="EMBL" id="RKS42486.1"/>
    </source>
</evidence>
<evidence type="ECO:0000313" key="3">
    <source>
        <dbReference type="Proteomes" id="UP000276282"/>
    </source>
</evidence>
<dbReference type="Proteomes" id="UP000276282">
    <property type="component" value="Unassembled WGS sequence"/>
</dbReference>
<feature type="non-terminal residue" evidence="2">
    <location>
        <position position="1"/>
    </location>
</feature>
<keyword evidence="3" id="KW-1185">Reference proteome</keyword>
<dbReference type="AlphaFoldDB" id="A0A495NX97"/>
<dbReference type="EMBL" id="RBLG01000011">
    <property type="protein sequence ID" value="RKS42486.1"/>
    <property type="molecule type" value="Genomic_DNA"/>
</dbReference>
<protein>
    <recommendedName>
        <fullName evidence="4">Lumazine-binding protein</fullName>
    </recommendedName>
</protein>